<dbReference type="Proteomes" id="UP000015351">
    <property type="component" value="Unassembled WGS sequence"/>
</dbReference>
<evidence type="ECO:0000256" key="1">
    <source>
        <dbReference type="SAM" id="Coils"/>
    </source>
</evidence>
<evidence type="ECO:0000256" key="2">
    <source>
        <dbReference type="SAM" id="Phobius"/>
    </source>
</evidence>
<dbReference type="PATRIC" id="fig|1123360.3.peg.3268"/>
<dbReference type="EMBL" id="AONI01000015">
    <property type="protein sequence ID" value="EPX77573.1"/>
    <property type="molecule type" value="Genomic_DNA"/>
</dbReference>
<feature type="coiled-coil region" evidence="1">
    <location>
        <begin position="834"/>
        <end position="868"/>
    </location>
</feature>
<accession>S9QDD2</accession>
<feature type="transmembrane region" description="Helical" evidence="2">
    <location>
        <begin position="1234"/>
        <end position="1259"/>
    </location>
</feature>
<protein>
    <submittedName>
        <fullName evidence="3">Uncharacterized protein</fullName>
    </submittedName>
</protein>
<keyword evidence="2" id="KW-1133">Transmembrane helix</keyword>
<sequence>MRPEDLLAVRIELRNLDVVAGDPPILKKRGTGASQLILHFPPQAITEEAFFQTNPTGVTGPDVDDTIELQKPDPDAGQTSGDTLPPFGGRTIRARIADESRLVFDVPNDLEIPYTLEGVLAAVQDLDLKVADNARPRFIVGKIFSVKDLLSDTALSRVTTTKRASLASFAANSLRISKSSTGAATLYMRQRSGGVGLLETGRVKPRFKLPGLLRTKPSPKPPAANTTAIEIPWRLILSPHKSTRWRHSTTAMTSAATTHTELWHSRLVSPNSQGDAIEPPYPDPSRTVRAIWAKTGEGSTPEAIAAAKDRSPDFENVDPSQKPFRMAMDDFDRTQISHLSSNFSISGHTPDPVNTNLMMMSALGGWLDSRGAWMPPGGFSVEEWAHRASMGRDHFVRVVYKGFLFPFGHQVSLVKVTERKFHNGALSDPKPGFPNGIPQIDQLPGNPAYMRQRMFIVIREKTRVYGTDTLRSFDGKVDLNLQFPFSTVTILTEATPNLDDPNDSEIEADKGQKFFWPMVNEKHFKFQCVATDMDDRKVAFELPMIFMDNTFAAPFLPASGSLDRRPNFANARANAVKAADAFAASGNLRTADMKLQRVALAASMKAGDTSVQVETMDFGGFAELVNPDLDAASDDLRHPPFYPMVTGLDARIGAMTHLSGSTAPNRLEWHPFYLKNGFDQAGEVFANVVPASGMAKLDFSAQGDRSGGFVQPNIVPKALSRLSGPVTAEPDQFINGVIDPGGGFPDLPGDIPLPLIFGCIPLNAIIDAVTGLADKPEKAPKFATEASTQLESFINGLVRLLGFVTEGAAQPANIANAALTAFTATLDDYIQQALGLTAAQATEIEDKLDDLKAELANVVADLATLLNKAIDAAPTDPGLANLPSSLNDARAAVDDLRNAANAQIAGVSLPAGLRQTILTTAQQLDIFLDDLAQLPVVVTQARALFDALDAIVGAPEAFEALLSDPDQLRDLVVEVGDKIDDLGTTLAGFNLMEGAPRKAITDAMSAVTQAIGIADDLLNLIEQLTGDELTIRFDWTPEISSFPSGPHPIFRVNDKRGFSLAVEAKVKKHGDTTPKISVVCGLKHFDLVLIGEAAFLELLFEKIEFSIDSAAKMDVDVVFNDIKFVGPLSFVEVLRDLIPLDGFSDPPFLDITPQGIDAGFSVALPSVNIGVLGLANLSLGAGFTVPFIGQPLSVRFNFCTREQPFVLTVYMFGGGGFFGVTIDPNGVQILEASFEFGASISIDLGVASGGVSVMAGIYFRMEQDAVSLTGYFRLAGHVDVLGIITASLELYLELRYEFETGKCVGKAELTIEISVFIFSGSVTISCERKFAGSNGDPNLRQMLGLNPALPLADELDQIDGPDVDYAWREHCEAFA</sequence>
<proteinExistence type="predicted"/>
<name>S9QDD2_9RHOB</name>
<gene>
    <name evidence="3" type="ORF">thalar_03298</name>
</gene>
<comment type="caution">
    <text evidence="3">The sequence shown here is derived from an EMBL/GenBank/DDBJ whole genome shotgun (WGS) entry which is preliminary data.</text>
</comment>
<organism evidence="3 4">
    <name type="scientific">Litoreibacter arenae DSM 19593</name>
    <dbReference type="NCBI Taxonomy" id="1123360"/>
    <lineage>
        <taxon>Bacteria</taxon>
        <taxon>Pseudomonadati</taxon>
        <taxon>Pseudomonadota</taxon>
        <taxon>Alphaproteobacteria</taxon>
        <taxon>Rhodobacterales</taxon>
        <taxon>Roseobacteraceae</taxon>
        <taxon>Litoreibacter</taxon>
    </lineage>
</organism>
<keyword evidence="4" id="KW-1185">Reference proteome</keyword>
<keyword evidence="2" id="KW-0812">Transmembrane</keyword>
<dbReference type="eggNOG" id="ENOG502Z7KR">
    <property type="taxonomic scope" value="Bacteria"/>
</dbReference>
<dbReference type="RefSeq" id="WP_021102644.1">
    <property type="nucleotide sequence ID" value="NZ_KE557314.1"/>
</dbReference>
<keyword evidence="1" id="KW-0175">Coiled coil</keyword>
<reference evidence="4" key="1">
    <citation type="journal article" date="2013" name="Stand. Genomic Sci.">
        <title>Genome sequence of the Litoreibacter arenae type strain (DSM 19593(T)), a member of the Roseobacter clade isolated from sea sand.</title>
        <authorList>
            <person name="Riedel T."/>
            <person name="Fiebig A."/>
            <person name="Petersen J."/>
            <person name="Gronow S."/>
            <person name="Kyrpides N.C."/>
            <person name="Goker M."/>
            <person name="Klenk H.P."/>
        </authorList>
    </citation>
    <scope>NUCLEOTIDE SEQUENCE [LARGE SCALE GENOMIC DNA]</scope>
    <source>
        <strain evidence="4">DSM 19593</strain>
    </source>
</reference>
<feature type="transmembrane region" description="Helical" evidence="2">
    <location>
        <begin position="1205"/>
        <end position="1222"/>
    </location>
</feature>
<keyword evidence="2" id="KW-0472">Membrane</keyword>
<evidence type="ECO:0000313" key="4">
    <source>
        <dbReference type="Proteomes" id="UP000015351"/>
    </source>
</evidence>
<evidence type="ECO:0000313" key="3">
    <source>
        <dbReference type="EMBL" id="EPX77573.1"/>
    </source>
</evidence>
<dbReference type="HOGENOM" id="CLU_269979_0_0_5"/>